<proteinExistence type="predicted"/>
<evidence type="ECO:0000313" key="3">
    <source>
        <dbReference type="Proteomes" id="UP000619079"/>
    </source>
</evidence>
<feature type="region of interest" description="Disordered" evidence="1">
    <location>
        <begin position="46"/>
        <end position="68"/>
    </location>
</feature>
<dbReference type="RefSeq" id="WP_199024803.1">
    <property type="nucleotide sequence ID" value="NZ_JAELVR010000006.1"/>
</dbReference>
<keyword evidence="3" id="KW-1185">Reference proteome</keyword>
<dbReference type="Proteomes" id="UP000619079">
    <property type="component" value="Unassembled WGS sequence"/>
</dbReference>
<sequence>MASGALVCALGLGYIQQRSDAAPADATTAIVLVAAVAPSQPAPLPAEKMSGVAGSSAHARPTPDRVAAPLPVPQPPESAMRVRSRCAVSASATVLPAALVRLTVDAPCHPWQSVTIHHGGMIVTELTDRFGVLEQDIPALSDNALFMIDFPDGAGTVALANVPGLHRIDRFVLQWAGTGAFQVHARGPVDPDRGVSPVRSELERVDGAKAGADSPGTLVRLGDRRADEPRLAEIHSFPAHGQRHRLDVEAEVTPANCGREVAAQTIEWRPDTGVRSRDLVFAMPGCAAVGQFLVLNNPADDLMIASR</sequence>
<dbReference type="AlphaFoldDB" id="A0A8J7IKR1"/>
<accession>A0A8J7IKR1</accession>
<evidence type="ECO:0000256" key="1">
    <source>
        <dbReference type="SAM" id="MobiDB-lite"/>
    </source>
</evidence>
<reference evidence="2" key="1">
    <citation type="submission" date="2020-12" db="EMBL/GenBank/DDBJ databases">
        <title>Sedimentitalea sp. nov., isolated from sand in Incheon.</title>
        <authorList>
            <person name="Kim W."/>
        </authorList>
    </citation>
    <scope>NUCLEOTIDE SEQUENCE</scope>
    <source>
        <strain evidence="2">CAU 1593</strain>
    </source>
</reference>
<comment type="caution">
    <text evidence="2">The sequence shown here is derived from an EMBL/GenBank/DDBJ whole genome shotgun (WGS) entry which is preliminary data.</text>
</comment>
<evidence type="ECO:0000313" key="2">
    <source>
        <dbReference type="EMBL" id="MBJ6371928.1"/>
    </source>
</evidence>
<gene>
    <name evidence="2" type="ORF">JF290_10360</name>
</gene>
<dbReference type="EMBL" id="JAELVR010000006">
    <property type="protein sequence ID" value="MBJ6371928.1"/>
    <property type="molecule type" value="Genomic_DNA"/>
</dbReference>
<organism evidence="2 3">
    <name type="scientific">Sedimentitalea arenosa</name>
    <dbReference type="NCBI Taxonomy" id="2798803"/>
    <lineage>
        <taxon>Bacteria</taxon>
        <taxon>Pseudomonadati</taxon>
        <taxon>Pseudomonadota</taxon>
        <taxon>Alphaproteobacteria</taxon>
        <taxon>Rhodobacterales</taxon>
        <taxon>Paracoccaceae</taxon>
        <taxon>Sedimentitalea</taxon>
    </lineage>
</organism>
<protein>
    <submittedName>
        <fullName evidence="2">Uncharacterized protein</fullName>
    </submittedName>
</protein>
<name>A0A8J7IKR1_9RHOB</name>